<dbReference type="GO" id="GO:0009086">
    <property type="term" value="P:methionine biosynthetic process"/>
    <property type="evidence" value="ECO:0007669"/>
    <property type="project" value="TreeGrafter"/>
</dbReference>
<dbReference type="Pfam" id="PF02219">
    <property type="entry name" value="MTHFR"/>
    <property type="match status" value="2"/>
</dbReference>
<evidence type="ECO:0000259" key="8">
    <source>
        <dbReference type="Pfam" id="PF13966"/>
    </source>
</evidence>
<comment type="similarity">
    <text evidence="3 7">Belongs to the methylenetetrahydrofolate reductase family.</text>
</comment>
<evidence type="ECO:0000256" key="7">
    <source>
        <dbReference type="RuleBase" id="RU003862"/>
    </source>
</evidence>
<reference evidence="9 10" key="1">
    <citation type="journal article" date="2020" name="IScience">
        <title>Genome Sequencing of the Endangered Kingdonia uniflora (Circaeasteraceae, Ranunculales) Reveals Potential Mechanisms of Evolutionary Specialization.</title>
        <authorList>
            <person name="Sun Y."/>
            <person name="Deng T."/>
            <person name="Zhang A."/>
            <person name="Moore M.J."/>
            <person name="Landis J.B."/>
            <person name="Lin N."/>
            <person name="Zhang H."/>
            <person name="Zhang X."/>
            <person name="Huang J."/>
            <person name="Zhang X."/>
            <person name="Sun H."/>
            <person name="Wang H."/>
        </authorList>
    </citation>
    <scope>NUCLEOTIDE SEQUENCE [LARGE SCALE GENOMIC DNA]</scope>
    <source>
        <strain evidence="9">TB1705</strain>
        <tissue evidence="9">Leaf</tissue>
    </source>
</reference>
<dbReference type="GO" id="GO:0004489">
    <property type="term" value="F:methylenetetrahydrofolate reductase [NAD(P)H] activity"/>
    <property type="evidence" value="ECO:0007669"/>
    <property type="project" value="InterPro"/>
</dbReference>
<evidence type="ECO:0000313" key="9">
    <source>
        <dbReference type="EMBL" id="KAF6147609.1"/>
    </source>
</evidence>
<keyword evidence="10" id="KW-1185">Reference proteome</keyword>
<dbReference type="PANTHER" id="PTHR45754:SF3">
    <property type="entry name" value="METHYLENETETRAHYDROFOLATE REDUCTASE (NADPH)"/>
    <property type="match status" value="1"/>
</dbReference>
<evidence type="ECO:0000256" key="4">
    <source>
        <dbReference type="ARBA" id="ARBA00022630"/>
    </source>
</evidence>
<name>A0A7J7LYC6_9MAGN</name>
<evidence type="ECO:0000256" key="6">
    <source>
        <dbReference type="ARBA" id="ARBA00023002"/>
    </source>
</evidence>
<evidence type="ECO:0000256" key="5">
    <source>
        <dbReference type="ARBA" id="ARBA00022827"/>
    </source>
</evidence>
<evidence type="ECO:0000313" key="10">
    <source>
        <dbReference type="Proteomes" id="UP000541444"/>
    </source>
</evidence>
<dbReference type="Pfam" id="PF13966">
    <property type="entry name" value="zf-RVT"/>
    <property type="match status" value="1"/>
</dbReference>
<dbReference type="OrthoDB" id="16284at2759"/>
<dbReference type="UniPathway" id="UPA00193"/>
<dbReference type="GO" id="GO:0035999">
    <property type="term" value="P:tetrahydrofolate interconversion"/>
    <property type="evidence" value="ECO:0007669"/>
    <property type="project" value="UniProtKB-UniPathway"/>
</dbReference>
<evidence type="ECO:0000256" key="1">
    <source>
        <dbReference type="ARBA" id="ARBA00001974"/>
    </source>
</evidence>
<dbReference type="EMBL" id="JACGCM010001886">
    <property type="protein sequence ID" value="KAF6147609.1"/>
    <property type="molecule type" value="Genomic_DNA"/>
</dbReference>
<dbReference type="SUPFAM" id="SSF51730">
    <property type="entry name" value="FAD-linked oxidoreductase"/>
    <property type="match status" value="1"/>
</dbReference>
<dbReference type="Gene3D" id="3.20.20.220">
    <property type="match status" value="2"/>
</dbReference>
<comment type="pathway">
    <text evidence="2 7">One-carbon metabolism; tetrahydrofolate interconversion.</text>
</comment>
<dbReference type="Proteomes" id="UP000541444">
    <property type="component" value="Unassembled WGS sequence"/>
</dbReference>
<accession>A0A7J7LYC6</accession>
<gene>
    <name evidence="9" type="ORF">GIB67_031600</name>
</gene>
<keyword evidence="4 7" id="KW-0285">Flavoprotein</keyword>
<dbReference type="InterPro" id="IPR029041">
    <property type="entry name" value="FAD-linked_oxidoreductase-like"/>
</dbReference>
<evidence type="ECO:0000256" key="3">
    <source>
        <dbReference type="ARBA" id="ARBA00006743"/>
    </source>
</evidence>
<feature type="domain" description="Reverse transcriptase zinc-binding" evidence="8">
    <location>
        <begin position="340"/>
        <end position="402"/>
    </location>
</feature>
<keyword evidence="5 7" id="KW-0274">FAD</keyword>
<comment type="caution">
    <text evidence="9">The sequence shown here is derived from an EMBL/GenBank/DDBJ whole genome shotgun (WGS) entry which is preliminary data.</text>
</comment>
<dbReference type="PANTHER" id="PTHR45754">
    <property type="entry name" value="METHYLENETETRAHYDROFOLATE REDUCTASE"/>
    <property type="match status" value="1"/>
</dbReference>
<dbReference type="GO" id="GO:0071949">
    <property type="term" value="F:FAD binding"/>
    <property type="evidence" value="ECO:0007669"/>
    <property type="project" value="TreeGrafter"/>
</dbReference>
<dbReference type="InterPro" id="IPR026960">
    <property type="entry name" value="RVT-Znf"/>
</dbReference>
<dbReference type="GO" id="GO:0005829">
    <property type="term" value="C:cytosol"/>
    <property type="evidence" value="ECO:0007669"/>
    <property type="project" value="TreeGrafter"/>
</dbReference>
<evidence type="ECO:0000256" key="2">
    <source>
        <dbReference type="ARBA" id="ARBA00004777"/>
    </source>
</evidence>
<proteinExistence type="inferred from homology"/>
<keyword evidence="6 7" id="KW-0560">Oxidoreductase</keyword>
<sequence>MKVIDKIKEASTEDKVVYSFKFFPPKTEDGVDTMFDKMDRMVSHSTSFCEITWGAGGSTADLTLDIANNKKMQNMNVLALRGDPPHGYDKFVKTEGGFACAPDLVKHTREKYALTTHSMKACLLEFEFGLMKKKKRESLLGSTSCRLADEILRVSGVCDFEDHLRIRGNGGQFCFVCSGLMGKMVIGYQVKGRDPLDYFGITVAGYPGCFVLCFHFANGWGGYGIEHIYVGQIWGSSLNLNGDWGGDGRWEPKRGWGCIDLWKDNWCSQKSLKDHINNDNMPWGSMTASVSSIIVDGRWAIPDDLSLIFHRLNINIMSIKINKNNADRRVLKPDLTGMLSAKGAFNVIINKGNLAWWSKYLNRKAIHPRIAMWGWRLAHGSVPTDDNVRKKGICMVSKCACCV</sequence>
<dbReference type="InterPro" id="IPR003171">
    <property type="entry name" value="Mehydrof_redctse-like"/>
</dbReference>
<organism evidence="9 10">
    <name type="scientific">Kingdonia uniflora</name>
    <dbReference type="NCBI Taxonomy" id="39325"/>
    <lineage>
        <taxon>Eukaryota</taxon>
        <taxon>Viridiplantae</taxon>
        <taxon>Streptophyta</taxon>
        <taxon>Embryophyta</taxon>
        <taxon>Tracheophyta</taxon>
        <taxon>Spermatophyta</taxon>
        <taxon>Magnoliopsida</taxon>
        <taxon>Ranunculales</taxon>
        <taxon>Circaeasteraceae</taxon>
        <taxon>Kingdonia</taxon>
    </lineage>
</organism>
<comment type="cofactor">
    <cofactor evidence="1 7">
        <name>FAD</name>
        <dbReference type="ChEBI" id="CHEBI:57692"/>
    </cofactor>
</comment>
<protein>
    <recommendedName>
        <fullName evidence="7">Methylenetetrahydrofolate reductase</fullName>
    </recommendedName>
</protein>
<dbReference type="AlphaFoldDB" id="A0A7J7LYC6"/>